<dbReference type="Proteomes" id="UP000063063">
    <property type="component" value="Chromosome 30"/>
</dbReference>
<dbReference type="GO" id="GO:0003676">
    <property type="term" value="F:nucleic acid binding"/>
    <property type="evidence" value="ECO:0007669"/>
    <property type="project" value="InterPro"/>
</dbReference>
<reference evidence="3 4" key="1">
    <citation type="journal article" date="2015" name="Sci. Rep.">
        <title>The genome of Leishmania panamensis: insights into genomics of the L. (Viannia) subgenus.</title>
        <authorList>
            <person name="Llanes A."/>
            <person name="Restrepo C.M."/>
            <person name="Vecchio G.D."/>
            <person name="Anguizola F.J."/>
            <person name="Lleonart R."/>
        </authorList>
    </citation>
    <scope>NUCLEOTIDE SEQUENCE [LARGE SCALE GENOMIC DNA]</scope>
    <source>
        <strain evidence="3 4">MHOM/PA/94/PSC-1</strain>
    </source>
</reference>
<dbReference type="GeneID" id="22577420"/>
<sequence length="1347" mass="144415">MYVVSTSRPSTAAFGAAVGRFCGGGTTYVALNRGTLLSVYACRQGNSGIDHVQDFHMHCTLKYVRAVLVVEGTAPQKSSRHLLFLCTYKQEILLAALETSPDLSGGAPPLRMTTLFQSEPTDCLYQYDPSEVELCSCSSAVSGAGAQPPFVAFALTRGELFLFDVFAALARDAVKRKQNGHLARLFSPELVAHVARRARADIFSHCYMDCSEYDVKDISFGSPSPWLKGQTHGATQRPSAMGARGDSASASISLYVLYGDPYGKVHIAEYEVAFSAVTEMEVAGDRKGLGSSIRQPLTPPPSSVEFALLGRRVRRCGLLQPNVDPTAAHIVASRHGLFVVGNHLVTLIHQVRPRKGVYSREIPSRQAILDVSCASVSADASELVIGFRDGILARVTVISRGMSGEDPVLEFRFLPHPTPTTPTEIVTLQGDLCLLCSRFDSSFTVRLDEASCEEVLHNCGPVLDMSTHQSGAQCSVVAATGIHRGGGVSVLRSAVMLREQASIPLRCHPQRVLCGGGLMCITMTAAANRFFLVSARALTLEELGPHVFPAIVSHHLLVELGLGAAAGTLVLISVRGIAWLRLLGSRCEVVSQLPRQAGDPDILFAAVRHGLTAVCDGTIVTVYRGQEVVCTVPSLADVAVSAVSLVSSALLVVGQWNGVVALYEVGCRHAEVVGRLLLDAVPRSVASALPQLSPSPVVDESALPTIYIGTHHGFLVETTIAQLRDGEARRSVFVAPHPLELLELGGPHAGLLCLGNVPLVVLCGAGGGVQLTGLHVMGVSAAATVEADLQCYAFYSKLDGRLHIGSLEALEKTSRTFLPLGETVTQLHETAAWGGYAVAVRKVEGDEVLFLPSSVIQSPWTADLGLWRTAAVPLLENERCVFLQTVRLDGSEGGGPGERCGEQIDVPANTSAGVSEEDWQHLLLVGSSFTFPDEQRARSGRVMWFALDEERQGQRLRLIASKDIGGALQCCAEVPYYKGRIALGVNGCVCLYKWNTEDQTFVAEERCRVGLTVTRLIPLYNTALAASVLVALDVRHSAFLIEVDLLQGSLKVLCREANLRGVMDGYVGSDAENLCLFDDNLNFTALKVVPLPVQPGDGDAAAAASGPPQCRFEVRAQYHVGDLVTCVRPGSFAATSLMKAPTPSSSTPSPLLLPGIAGPQLVFATAHGGFGVVTPLHAATYLVLRALEASLERTLTPLGGLSHQAFREVLHAGQERGVSYLASKVGCALTRERLRRYESLNTVDGDMVEQFLRLSLHEKRHVCRVTTDVFLHAFAQCVNDSGTFVAPPAHQEQCRQSAPGTTMQPFSQYPKDTIAQAKLFLEKGSLPLPPFAVEALEQLVVNLQRVH</sequence>
<proteinExistence type="predicted"/>
<dbReference type="InterPro" id="IPR015943">
    <property type="entry name" value="WD40/YVTN_repeat-like_dom_sf"/>
</dbReference>
<dbReference type="Gene3D" id="1.10.150.910">
    <property type="match status" value="1"/>
</dbReference>
<dbReference type="KEGG" id="lpan:LPMP_303670"/>
<dbReference type="eggNOG" id="KOG1897">
    <property type="taxonomic scope" value="Eukaryota"/>
</dbReference>
<gene>
    <name evidence="3" type="ORF">LPMP_303670</name>
</gene>
<evidence type="ECO:0000313" key="3">
    <source>
        <dbReference type="EMBL" id="AIO00589.1"/>
    </source>
</evidence>
<dbReference type="InterPro" id="IPR050358">
    <property type="entry name" value="RSE1/DDB1/CFT1"/>
</dbReference>
<dbReference type="OrthoDB" id="433457at2759"/>
<organism evidence="3 4">
    <name type="scientific">Leishmania panamensis</name>
    <dbReference type="NCBI Taxonomy" id="5679"/>
    <lineage>
        <taxon>Eukaryota</taxon>
        <taxon>Discoba</taxon>
        <taxon>Euglenozoa</taxon>
        <taxon>Kinetoplastea</taxon>
        <taxon>Metakinetoplastina</taxon>
        <taxon>Trypanosomatida</taxon>
        <taxon>Trypanosomatidae</taxon>
        <taxon>Leishmaniinae</taxon>
        <taxon>Leishmania</taxon>
        <taxon>Leishmania guyanensis species complex</taxon>
    </lineage>
</organism>
<dbReference type="Gene3D" id="2.130.10.10">
    <property type="entry name" value="YVTN repeat-like/Quinoprotein amine dehydrogenase"/>
    <property type="match status" value="2"/>
</dbReference>
<dbReference type="Pfam" id="PF23726">
    <property type="entry name" value="Beta-prop_RSE1_2nd"/>
    <property type="match status" value="1"/>
</dbReference>
<dbReference type="VEuPathDB" id="TriTrypDB:LPAL13_300041800"/>
<evidence type="ECO:0000259" key="1">
    <source>
        <dbReference type="Pfam" id="PF03178"/>
    </source>
</evidence>
<dbReference type="RefSeq" id="XP_010701389.1">
    <property type="nucleotide sequence ID" value="XM_010703087.1"/>
</dbReference>
<dbReference type="Pfam" id="PF03178">
    <property type="entry name" value="CPSF_A"/>
    <property type="match status" value="1"/>
</dbReference>
<dbReference type="InterPro" id="IPR058543">
    <property type="entry name" value="Beta-prop_RSE1/DDB1/CPSF1_2nd"/>
</dbReference>
<accession>A0A088RX59</accession>
<feature type="domain" description="RSE1/DDB1/CPSF1 C-terminal" evidence="1">
    <location>
        <begin position="869"/>
        <end position="1252"/>
    </location>
</feature>
<dbReference type="PANTHER" id="PTHR10644">
    <property type="entry name" value="DNA REPAIR/RNA PROCESSING CPSF FAMILY"/>
    <property type="match status" value="1"/>
</dbReference>
<dbReference type="EMBL" id="CP009399">
    <property type="protein sequence ID" value="AIO00589.1"/>
    <property type="molecule type" value="Genomic_DNA"/>
</dbReference>
<feature type="domain" description="RSE1/DDB1/CPSF1 second beta-propeller" evidence="2">
    <location>
        <begin position="528"/>
        <end position="806"/>
    </location>
</feature>
<dbReference type="GO" id="GO:0005634">
    <property type="term" value="C:nucleus"/>
    <property type="evidence" value="ECO:0007669"/>
    <property type="project" value="InterPro"/>
</dbReference>
<evidence type="ECO:0000259" key="2">
    <source>
        <dbReference type="Pfam" id="PF23726"/>
    </source>
</evidence>
<protein>
    <submittedName>
        <fullName evidence="3">CPSF-domain protein, putative</fullName>
    </submittedName>
</protein>
<dbReference type="InterPro" id="IPR004871">
    <property type="entry name" value="RSE1/DDB1/CPSF1_C"/>
</dbReference>
<evidence type="ECO:0000313" key="4">
    <source>
        <dbReference type="Proteomes" id="UP000063063"/>
    </source>
</evidence>
<dbReference type="VEuPathDB" id="TriTrypDB:LPMP_303670"/>
<keyword evidence="4" id="KW-1185">Reference proteome</keyword>
<name>A0A088RX59_LEIPA</name>